<dbReference type="InterPro" id="IPR036412">
    <property type="entry name" value="HAD-like_sf"/>
</dbReference>
<evidence type="ECO:0000313" key="1">
    <source>
        <dbReference type="EMBL" id="KGJ03467.1"/>
    </source>
</evidence>
<dbReference type="SFLD" id="SFLDG01129">
    <property type="entry name" value="C1.5:_HAD__Beta-PGM__Phosphata"/>
    <property type="match status" value="1"/>
</dbReference>
<keyword evidence="2" id="KW-1185">Reference proteome</keyword>
<dbReference type="OrthoDB" id="9793014at2"/>
<dbReference type="GO" id="GO:0005829">
    <property type="term" value="C:cytosol"/>
    <property type="evidence" value="ECO:0007669"/>
    <property type="project" value="TreeGrafter"/>
</dbReference>
<dbReference type="NCBIfam" id="TIGR01549">
    <property type="entry name" value="HAD-SF-IA-v1"/>
    <property type="match status" value="1"/>
</dbReference>
<dbReference type="Pfam" id="PF13419">
    <property type="entry name" value="HAD_2"/>
    <property type="match status" value="1"/>
</dbReference>
<dbReference type="Gene3D" id="3.40.50.1000">
    <property type="entry name" value="HAD superfamily/HAD-like"/>
    <property type="match status" value="1"/>
</dbReference>
<dbReference type="InterPro" id="IPR006439">
    <property type="entry name" value="HAD-SF_hydro_IA"/>
</dbReference>
<dbReference type="Gene3D" id="1.10.150.240">
    <property type="entry name" value="Putative phosphatase, domain 2"/>
    <property type="match status" value="1"/>
</dbReference>
<dbReference type="STRING" id="690417.IC63_13240"/>
<evidence type="ECO:0000313" key="2">
    <source>
        <dbReference type="Proteomes" id="UP000029917"/>
    </source>
</evidence>
<dbReference type="InterPro" id="IPR023198">
    <property type="entry name" value="PGP-like_dom2"/>
</dbReference>
<sequence length="219" mass="22522">MKLVIWDIDGTLVDSHAIIMDSMAAGLAAAALPPLPTAAVSGIVGLSLPVAVATLLPDSDAATREKVVQGYRNAYFSARSTAESPLFPGARDLLDRLAAREDVLMAVATGKSRKGLDALIRTHDLAGYFATTQCADDHPSKPAPGMVLACLSDTGIDAADAVMIGDTSFDMLMGRNAGVDGIGVAWGHHPAADLTAAGAVAVARDFAELSRLLDARLGA</sequence>
<dbReference type="GO" id="GO:0008967">
    <property type="term" value="F:phosphoglycolate phosphatase activity"/>
    <property type="evidence" value="ECO:0007669"/>
    <property type="project" value="TreeGrafter"/>
</dbReference>
<dbReference type="EMBL" id="JRKS01000051">
    <property type="protein sequence ID" value="KGJ03467.1"/>
    <property type="molecule type" value="Genomic_DNA"/>
</dbReference>
<gene>
    <name evidence="1" type="ORF">IC63_13240</name>
</gene>
<dbReference type="RefSeq" id="WP_036720945.1">
    <property type="nucleotide sequence ID" value="NZ_JRKS01000051.1"/>
</dbReference>
<dbReference type="SFLD" id="SFLDS00003">
    <property type="entry name" value="Haloacid_Dehalogenase"/>
    <property type="match status" value="1"/>
</dbReference>
<dbReference type="AlphaFoldDB" id="A0A099EZX5"/>
<dbReference type="GO" id="GO:0006281">
    <property type="term" value="P:DNA repair"/>
    <property type="evidence" value="ECO:0007669"/>
    <property type="project" value="TreeGrafter"/>
</dbReference>
<keyword evidence="1" id="KW-0378">Hydrolase</keyword>
<name>A0A099EZX5_9RHOB</name>
<reference evidence="1 2" key="1">
    <citation type="submission" date="2014-09" db="EMBL/GenBank/DDBJ databases">
        <authorList>
            <person name="McGinnis J.M."/>
            <person name="Wolfgang W.J."/>
        </authorList>
    </citation>
    <scope>NUCLEOTIDE SEQUENCE [LARGE SCALE GENOMIC DNA]</scope>
    <source>
        <strain evidence="1 2">HAMBI 3106</strain>
    </source>
</reference>
<dbReference type="PANTHER" id="PTHR43434">
    <property type="entry name" value="PHOSPHOGLYCOLATE PHOSPHATASE"/>
    <property type="match status" value="1"/>
</dbReference>
<organism evidence="1 2">
    <name type="scientific">Paracoccus sphaerophysae</name>
    <dbReference type="NCBI Taxonomy" id="690417"/>
    <lineage>
        <taxon>Bacteria</taxon>
        <taxon>Pseudomonadati</taxon>
        <taxon>Pseudomonadota</taxon>
        <taxon>Alphaproteobacteria</taxon>
        <taxon>Rhodobacterales</taxon>
        <taxon>Paracoccaceae</taxon>
        <taxon>Paracoccus</taxon>
    </lineage>
</organism>
<dbReference type="PANTHER" id="PTHR43434:SF24">
    <property type="entry name" value="HYDROLASE-RELATED"/>
    <property type="match status" value="1"/>
</dbReference>
<comment type="caution">
    <text evidence="1">The sequence shown here is derived from an EMBL/GenBank/DDBJ whole genome shotgun (WGS) entry which is preliminary data.</text>
</comment>
<dbReference type="InterPro" id="IPR041492">
    <property type="entry name" value="HAD_2"/>
</dbReference>
<dbReference type="SUPFAM" id="SSF56784">
    <property type="entry name" value="HAD-like"/>
    <property type="match status" value="1"/>
</dbReference>
<protein>
    <submittedName>
        <fullName evidence="1">HAD family hydrolase</fullName>
    </submittedName>
</protein>
<dbReference type="InterPro" id="IPR050155">
    <property type="entry name" value="HAD-like_hydrolase_sf"/>
</dbReference>
<dbReference type="InterPro" id="IPR023214">
    <property type="entry name" value="HAD_sf"/>
</dbReference>
<reference evidence="1 2" key="2">
    <citation type="submission" date="2014-10" db="EMBL/GenBank/DDBJ databases">
        <title>Paracoccus sanguinis sp. nov., isolated from clinical specimens of New York State patients.</title>
        <authorList>
            <person name="Mingle L.A."/>
            <person name="Cole J.A."/>
            <person name="Lapierre P."/>
            <person name="Musser K.A."/>
        </authorList>
    </citation>
    <scope>NUCLEOTIDE SEQUENCE [LARGE SCALE GENOMIC DNA]</scope>
    <source>
        <strain evidence="1 2">HAMBI 3106</strain>
    </source>
</reference>
<dbReference type="Proteomes" id="UP000029917">
    <property type="component" value="Unassembled WGS sequence"/>
</dbReference>
<accession>A0A099EZX5</accession>
<dbReference type="SFLD" id="SFLDG01135">
    <property type="entry name" value="C1.5.6:_HAD__Beta-PGM__Phospha"/>
    <property type="match status" value="1"/>
</dbReference>
<proteinExistence type="predicted"/>